<dbReference type="Proteomes" id="UP000579605">
    <property type="component" value="Unassembled WGS sequence"/>
</dbReference>
<evidence type="ECO:0000313" key="4">
    <source>
        <dbReference type="Proteomes" id="UP000579605"/>
    </source>
</evidence>
<dbReference type="InterPro" id="IPR036265">
    <property type="entry name" value="HIT-like_sf"/>
</dbReference>
<evidence type="ECO:0000259" key="2">
    <source>
        <dbReference type="PROSITE" id="PS51084"/>
    </source>
</evidence>
<keyword evidence="4" id="KW-1185">Reference proteome</keyword>
<comment type="caution">
    <text evidence="3">The sequence shown here is derived from an EMBL/GenBank/DDBJ whole genome shotgun (WGS) entry which is preliminary data.</text>
</comment>
<evidence type="ECO:0000313" key="3">
    <source>
        <dbReference type="EMBL" id="NYH91367.1"/>
    </source>
</evidence>
<feature type="short sequence motif" description="Histidine triad motif" evidence="1">
    <location>
        <begin position="107"/>
        <end position="111"/>
    </location>
</feature>
<name>A0A852ZE01_9ACTN</name>
<protein>
    <submittedName>
        <fullName evidence="3">Diadenosine tetraphosphate (Ap4A) HIT family hydrolase</fullName>
    </submittedName>
</protein>
<evidence type="ECO:0000256" key="1">
    <source>
        <dbReference type="PROSITE-ProRule" id="PRU00464"/>
    </source>
</evidence>
<dbReference type="RefSeq" id="WP_179788954.1">
    <property type="nucleotide sequence ID" value="NZ_BAAARR010000037.1"/>
</dbReference>
<organism evidence="3 4">
    <name type="scientific">Actinopolymorpha rutila</name>
    <dbReference type="NCBI Taxonomy" id="446787"/>
    <lineage>
        <taxon>Bacteria</taxon>
        <taxon>Bacillati</taxon>
        <taxon>Actinomycetota</taxon>
        <taxon>Actinomycetes</taxon>
        <taxon>Propionibacteriales</taxon>
        <taxon>Actinopolymorphaceae</taxon>
        <taxon>Actinopolymorpha</taxon>
    </lineage>
</organism>
<keyword evidence="3" id="KW-0378">Hydrolase</keyword>
<dbReference type="EMBL" id="JACBZH010000001">
    <property type="protein sequence ID" value="NYH91367.1"/>
    <property type="molecule type" value="Genomic_DNA"/>
</dbReference>
<sequence>MPWASNWNERVAGVACELCDEGRPVETRSGTRVLASAVADTYLMRRALVRGYAVVVWRGRHVVEPTELSLDEAAQYGRDVLRVGSAIQRHFRPLKLNYLTMGNWTPHLHTHVTARYVDDVAPGDPLPAGKSVLLAEDQWREDAAALRVLLGDSTDL</sequence>
<proteinExistence type="predicted"/>
<dbReference type="AlphaFoldDB" id="A0A852ZE01"/>
<dbReference type="GO" id="GO:0016787">
    <property type="term" value="F:hydrolase activity"/>
    <property type="evidence" value="ECO:0007669"/>
    <property type="project" value="UniProtKB-KW"/>
</dbReference>
<dbReference type="PROSITE" id="PS51084">
    <property type="entry name" value="HIT_2"/>
    <property type="match status" value="1"/>
</dbReference>
<dbReference type="Gene3D" id="3.30.428.10">
    <property type="entry name" value="HIT-like"/>
    <property type="match status" value="1"/>
</dbReference>
<dbReference type="InterPro" id="IPR011146">
    <property type="entry name" value="HIT-like"/>
</dbReference>
<accession>A0A852ZE01</accession>
<feature type="domain" description="HIT" evidence="2">
    <location>
        <begin position="51"/>
        <end position="122"/>
    </location>
</feature>
<dbReference type="SUPFAM" id="SSF54197">
    <property type="entry name" value="HIT-like"/>
    <property type="match status" value="1"/>
</dbReference>
<reference evidence="3 4" key="1">
    <citation type="submission" date="2020-07" db="EMBL/GenBank/DDBJ databases">
        <title>Sequencing the genomes of 1000 actinobacteria strains.</title>
        <authorList>
            <person name="Klenk H.-P."/>
        </authorList>
    </citation>
    <scope>NUCLEOTIDE SEQUENCE [LARGE SCALE GENOMIC DNA]</scope>
    <source>
        <strain evidence="3 4">DSM 18448</strain>
    </source>
</reference>
<gene>
    <name evidence="3" type="ORF">F4554_004005</name>
</gene>
<dbReference type="Pfam" id="PF01230">
    <property type="entry name" value="HIT"/>
    <property type="match status" value="1"/>
</dbReference>